<dbReference type="Pfam" id="PF00397">
    <property type="entry name" value="WW"/>
    <property type="match status" value="1"/>
</dbReference>
<dbReference type="InterPro" id="IPR003604">
    <property type="entry name" value="Matrin/U1-like-C_Znf_C2H2"/>
</dbReference>
<dbReference type="Pfam" id="PF06220">
    <property type="entry name" value="zf-U1"/>
    <property type="match status" value="1"/>
</dbReference>
<comment type="subcellular location">
    <subcellularLocation>
        <location evidence="1">Nucleus</location>
    </subcellularLocation>
</comment>
<accession>A0A9P0GP99</accession>
<feature type="domain" description="Matrin-type" evidence="8">
    <location>
        <begin position="11"/>
        <end position="42"/>
    </location>
</feature>
<dbReference type="InterPro" id="IPR040023">
    <property type="entry name" value="WBP4"/>
</dbReference>
<dbReference type="PANTHER" id="PTHR13173:SF10">
    <property type="entry name" value="WW DOMAIN-BINDING PROTEIN 4"/>
    <property type="match status" value="1"/>
</dbReference>
<keyword evidence="3" id="KW-0863">Zinc-finger</keyword>
<reference evidence="9" key="2">
    <citation type="submission" date="2022-10" db="EMBL/GenBank/DDBJ databases">
        <authorList>
            <consortium name="ENA_rothamsted_submissions"/>
            <consortium name="culmorum"/>
            <person name="King R."/>
        </authorList>
    </citation>
    <scope>NUCLEOTIDE SEQUENCE</scope>
</reference>
<gene>
    <name evidence="9" type="ORF">PHAECO_LOCUS4773</name>
</gene>
<dbReference type="GO" id="GO:0008270">
    <property type="term" value="F:zinc ion binding"/>
    <property type="evidence" value="ECO:0007669"/>
    <property type="project" value="UniProtKB-KW"/>
</dbReference>
<dbReference type="GO" id="GO:0000398">
    <property type="term" value="P:mRNA splicing, via spliceosome"/>
    <property type="evidence" value="ECO:0007669"/>
    <property type="project" value="InterPro"/>
</dbReference>
<reference evidence="9" key="1">
    <citation type="submission" date="2022-01" db="EMBL/GenBank/DDBJ databases">
        <authorList>
            <person name="King R."/>
        </authorList>
    </citation>
    <scope>NUCLEOTIDE SEQUENCE</scope>
</reference>
<feature type="domain" description="WW" evidence="7">
    <location>
        <begin position="112"/>
        <end position="139"/>
    </location>
</feature>
<feature type="compositionally biased region" description="Basic and acidic residues" evidence="6">
    <location>
        <begin position="31"/>
        <end position="41"/>
    </location>
</feature>
<dbReference type="PROSITE" id="PS50171">
    <property type="entry name" value="ZF_MATRIN"/>
    <property type="match status" value="1"/>
</dbReference>
<evidence type="ECO:0000256" key="4">
    <source>
        <dbReference type="ARBA" id="ARBA00022833"/>
    </source>
</evidence>
<protein>
    <recommendedName>
        <fullName evidence="11">WW domain-binding protein 4</fullName>
    </recommendedName>
</protein>
<evidence type="ECO:0000313" key="10">
    <source>
        <dbReference type="Proteomes" id="UP001153737"/>
    </source>
</evidence>
<dbReference type="GO" id="GO:0071011">
    <property type="term" value="C:precatalytic spliceosome"/>
    <property type="evidence" value="ECO:0007669"/>
    <property type="project" value="TreeGrafter"/>
</dbReference>
<keyword evidence="4" id="KW-0862">Zinc</keyword>
<dbReference type="InterPro" id="IPR036236">
    <property type="entry name" value="Znf_C2H2_sf"/>
</dbReference>
<dbReference type="CDD" id="cd00201">
    <property type="entry name" value="WW"/>
    <property type="match status" value="1"/>
</dbReference>
<organism evidence="9 10">
    <name type="scientific">Phaedon cochleariae</name>
    <name type="common">Mustard beetle</name>
    <dbReference type="NCBI Taxonomy" id="80249"/>
    <lineage>
        <taxon>Eukaryota</taxon>
        <taxon>Metazoa</taxon>
        <taxon>Ecdysozoa</taxon>
        <taxon>Arthropoda</taxon>
        <taxon>Hexapoda</taxon>
        <taxon>Insecta</taxon>
        <taxon>Pterygota</taxon>
        <taxon>Neoptera</taxon>
        <taxon>Endopterygota</taxon>
        <taxon>Coleoptera</taxon>
        <taxon>Polyphaga</taxon>
        <taxon>Cucujiformia</taxon>
        <taxon>Chrysomeloidea</taxon>
        <taxon>Chrysomelidae</taxon>
        <taxon>Chrysomelinae</taxon>
        <taxon>Chrysomelini</taxon>
        <taxon>Phaedon</taxon>
    </lineage>
</organism>
<evidence type="ECO:0000256" key="1">
    <source>
        <dbReference type="ARBA" id="ARBA00004123"/>
    </source>
</evidence>
<evidence type="ECO:0000256" key="6">
    <source>
        <dbReference type="SAM" id="MobiDB-lite"/>
    </source>
</evidence>
<dbReference type="PROSITE" id="PS50020">
    <property type="entry name" value="WW_DOMAIN_2"/>
    <property type="match status" value="1"/>
</dbReference>
<dbReference type="InterPro" id="IPR013085">
    <property type="entry name" value="U1-CZ_Znf_C2H2"/>
</dbReference>
<evidence type="ECO:0008006" key="11">
    <source>
        <dbReference type="Google" id="ProtNLM"/>
    </source>
</evidence>
<evidence type="ECO:0000313" key="9">
    <source>
        <dbReference type="EMBL" id="CAH1154245.1"/>
    </source>
</evidence>
<dbReference type="Gene3D" id="3.30.160.60">
    <property type="entry name" value="Classic Zinc Finger"/>
    <property type="match status" value="1"/>
</dbReference>
<dbReference type="SMART" id="SM00456">
    <property type="entry name" value="WW"/>
    <property type="match status" value="1"/>
</dbReference>
<dbReference type="SUPFAM" id="SSF57667">
    <property type="entry name" value="beta-beta-alpha zinc fingers"/>
    <property type="match status" value="1"/>
</dbReference>
<dbReference type="EMBL" id="OU896721">
    <property type="protein sequence ID" value="CAH1154245.1"/>
    <property type="molecule type" value="Genomic_DNA"/>
</dbReference>
<dbReference type="Gene3D" id="2.20.70.10">
    <property type="match status" value="1"/>
</dbReference>
<evidence type="ECO:0000256" key="3">
    <source>
        <dbReference type="ARBA" id="ARBA00022771"/>
    </source>
</evidence>
<dbReference type="GO" id="GO:0003723">
    <property type="term" value="F:RNA binding"/>
    <property type="evidence" value="ECO:0007669"/>
    <property type="project" value="TreeGrafter"/>
</dbReference>
<dbReference type="InterPro" id="IPR000690">
    <property type="entry name" value="Matrin/U1-C_Znf_C2H2"/>
</dbReference>
<name>A0A9P0GP99_PHACE</name>
<evidence type="ECO:0000256" key="2">
    <source>
        <dbReference type="ARBA" id="ARBA00022723"/>
    </source>
</evidence>
<dbReference type="InterPro" id="IPR001202">
    <property type="entry name" value="WW_dom"/>
</dbReference>
<keyword evidence="5" id="KW-0539">Nucleus</keyword>
<dbReference type="PANTHER" id="PTHR13173">
    <property type="entry name" value="WW DOMAIN BINDING PROTEIN 4"/>
    <property type="match status" value="1"/>
</dbReference>
<feature type="region of interest" description="Disordered" evidence="6">
    <location>
        <begin position="178"/>
        <end position="197"/>
    </location>
</feature>
<keyword evidence="10" id="KW-1185">Reference proteome</keyword>
<keyword evidence="2" id="KW-0479">Metal-binding</keyword>
<feature type="region of interest" description="Disordered" evidence="6">
    <location>
        <begin position="31"/>
        <end position="59"/>
    </location>
</feature>
<dbReference type="InterPro" id="IPR036020">
    <property type="entry name" value="WW_dom_sf"/>
</dbReference>
<dbReference type="OrthoDB" id="191651at2759"/>
<sequence>MADYWKSQERKYCDFCKCWIADNKPSVDFHEKGRRHQENVKKRLKSITKSSAKSQKDSENVDAAIRHMEAAAMAAYRRDVENNSSADLTSIAIAKKLEDENLAISGSGKKIWQELKSKEGNIYYWNTLTNETVWEPPVEGYLTIKEQREELDKETAKQLKEVDKQRKIEALQRVQEQKADDKEEKARLAREKMKERRVADDIPEPVYGPIIDPGKNDPYGKWETIKESKNLDLQLPARHDQFECPVVYEPEPIAKEFKEKTVESLETFGECSKFKKRKVVAGAKRNTRQRMDDD</sequence>
<evidence type="ECO:0000259" key="8">
    <source>
        <dbReference type="PROSITE" id="PS50171"/>
    </source>
</evidence>
<dbReference type="SUPFAM" id="SSF51045">
    <property type="entry name" value="WW domain"/>
    <property type="match status" value="1"/>
</dbReference>
<dbReference type="AlphaFoldDB" id="A0A9P0GP99"/>
<evidence type="ECO:0000256" key="5">
    <source>
        <dbReference type="ARBA" id="ARBA00023242"/>
    </source>
</evidence>
<dbReference type="SMART" id="SM00451">
    <property type="entry name" value="ZnF_U1"/>
    <property type="match status" value="1"/>
</dbReference>
<proteinExistence type="predicted"/>
<evidence type="ECO:0000259" key="7">
    <source>
        <dbReference type="PROSITE" id="PS50020"/>
    </source>
</evidence>
<dbReference type="Proteomes" id="UP001153737">
    <property type="component" value="Chromosome 15"/>
</dbReference>